<dbReference type="GO" id="GO:0005739">
    <property type="term" value="C:mitochondrion"/>
    <property type="evidence" value="ECO:0007669"/>
    <property type="project" value="InterPro"/>
</dbReference>
<dbReference type="Pfam" id="PF15880">
    <property type="entry name" value="NDUFV3"/>
    <property type="match status" value="1"/>
</dbReference>
<evidence type="ECO:0000313" key="1">
    <source>
        <dbReference type="EMBL" id="KAH9638006.1"/>
    </source>
</evidence>
<dbReference type="GO" id="GO:0045271">
    <property type="term" value="C:respiratory chain complex I"/>
    <property type="evidence" value="ECO:0007669"/>
    <property type="project" value="InterPro"/>
</dbReference>
<reference evidence="1" key="1">
    <citation type="journal article" date="2021" name="G3 (Bethesda)">
        <title>Genome and transcriptome analysis of the beet armyworm Spodoptera exigua reveals targets for pest control. .</title>
        <authorList>
            <person name="Simon S."/>
            <person name="Breeschoten T."/>
            <person name="Jansen H.J."/>
            <person name="Dirks R.P."/>
            <person name="Schranz M.E."/>
            <person name="Ros V.I.D."/>
        </authorList>
    </citation>
    <scope>NUCLEOTIDE SEQUENCE</scope>
    <source>
        <strain evidence="1">TB_SE_WUR_2020</strain>
    </source>
</reference>
<evidence type="ECO:0000313" key="2">
    <source>
        <dbReference type="Proteomes" id="UP000814243"/>
    </source>
</evidence>
<gene>
    <name evidence="1" type="ORF">HF086_014867</name>
</gene>
<accession>A0A922MJG4</accession>
<dbReference type="InterPro" id="IPR026193">
    <property type="entry name" value="NDUFV3"/>
</dbReference>
<name>A0A922MJG4_SPOEX</name>
<organism evidence="1 2">
    <name type="scientific">Spodoptera exigua</name>
    <name type="common">Beet armyworm</name>
    <name type="synonym">Noctua fulgens</name>
    <dbReference type="NCBI Taxonomy" id="7107"/>
    <lineage>
        <taxon>Eukaryota</taxon>
        <taxon>Metazoa</taxon>
        <taxon>Ecdysozoa</taxon>
        <taxon>Arthropoda</taxon>
        <taxon>Hexapoda</taxon>
        <taxon>Insecta</taxon>
        <taxon>Pterygota</taxon>
        <taxon>Neoptera</taxon>
        <taxon>Endopterygota</taxon>
        <taxon>Lepidoptera</taxon>
        <taxon>Glossata</taxon>
        <taxon>Ditrysia</taxon>
        <taxon>Noctuoidea</taxon>
        <taxon>Noctuidae</taxon>
        <taxon>Amphipyrinae</taxon>
        <taxon>Spodoptera</taxon>
    </lineage>
</organism>
<sequence>MAVMPKLVRGVMTPRVISKFNVVRYPYKLSDITVRFGSCSTSGSGSDADSKDNPGAPTLYDVLGRNAGKCFYYQNPEYFSFHHMSFYDFNLALRQYRKPCPQTNRKPIAYRRSC</sequence>
<protein>
    <recommendedName>
        <fullName evidence="3">NADH dehydrogenase [ubiquinone] flavoprotein 3, mitochondrial</fullName>
    </recommendedName>
</protein>
<proteinExistence type="predicted"/>
<dbReference type="AlphaFoldDB" id="A0A922MJG4"/>
<dbReference type="EMBL" id="JACEFF010000418">
    <property type="protein sequence ID" value="KAH9638006.1"/>
    <property type="molecule type" value="Genomic_DNA"/>
</dbReference>
<evidence type="ECO:0008006" key="3">
    <source>
        <dbReference type="Google" id="ProtNLM"/>
    </source>
</evidence>
<dbReference type="Proteomes" id="UP000814243">
    <property type="component" value="Unassembled WGS sequence"/>
</dbReference>
<comment type="caution">
    <text evidence="1">The sequence shown here is derived from an EMBL/GenBank/DDBJ whole genome shotgun (WGS) entry which is preliminary data.</text>
</comment>